<dbReference type="Pfam" id="PF07508">
    <property type="entry name" value="Recombinase"/>
    <property type="match status" value="1"/>
</dbReference>
<organism evidence="2 3">
    <name type="scientific">Caminicella sporogenes DSM 14501</name>
    <dbReference type="NCBI Taxonomy" id="1121266"/>
    <lineage>
        <taxon>Bacteria</taxon>
        <taxon>Bacillati</taxon>
        <taxon>Bacillota</taxon>
        <taxon>Clostridia</taxon>
        <taxon>Peptostreptococcales</taxon>
        <taxon>Caminicellaceae</taxon>
        <taxon>Caminicella</taxon>
    </lineage>
</organism>
<dbReference type="InterPro" id="IPR011109">
    <property type="entry name" value="DNA_bind_recombinase_dom"/>
</dbReference>
<dbReference type="EMBL" id="FRAJ01000014">
    <property type="protein sequence ID" value="SHK30704.1"/>
    <property type="molecule type" value="Genomic_DNA"/>
</dbReference>
<dbReference type="InterPro" id="IPR038109">
    <property type="entry name" value="DNA_bind_recomb_sf"/>
</dbReference>
<reference evidence="2 3" key="1">
    <citation type="submission" date="2016-11" db="EMBL/GenBank/DDBJ databases">
        <authorList>
            <person name="Jaros S."/>
            <person name="Januszkiewicz K."/>
            <person name="Wedrychowicz H."/>
        </authorList>
    </citation>
    <scope>NUCLEOTIDE SEQUENCE [LARGE SCALE GENOMIC DNA]</scope>
    <source>
        <strain evidence="2 3">DSM 14501</strain>
    </source>
</reference>
<dbReference type="Gene3D" id="3.90.1750.20">
    <property type="entry name" value="Putative Large Serine Recombinase, Chain B, Domain 2"/>
    <property type="match status" value="1"/>
</dbReference>
<feature type="domain" description="Recombinase" evidence="1">
    <location>
        <begin position="7"/>
        <end position="69"/>
    </location>
</feature>
<dbReference type="GO" id="GO:0003677">
    <property type="term" value="F:DNA binding"/>
    <property type="evidence" value="ECO:0007669"/>
    <property type="project" value="InterPro"/>
</dbReference>
<keyword evidence="3" id="KW-1185">Reference proteome</keyword>
<name>A0A1M6RE06_9FIRM</name>
<gene>
    <name evidence="2" type="ORF">SAMN02745883_01759</name>
</gene>
<dbReference type="Proteomes" id="UP000184082">
    <property type="component" value="Unassembled WGS sequence"/>
</dbReference>
<evidence type="ECO:0000313" key="2">
    <source>
        <dbReference type="EMBL" id="SHK30704.1"/>
    </source>
</evidence>
<accession>A0A1M6RE06</accession>
<dbReference type="GO" id="GO:0000150">
    <property type="term" value="F:DNA strand exchange activity"/>
    <property type="evidence" value="ECO:0007669"/>
    <property type="project" value="InterPro"/>
</dbReference>
<evidence type="ECO:0000313" key="3">
    <source>
        <dbReference type="Proteomes" id="UP000184082"/>
    </source>
</evidence>
<dbReference type="AlphaFoldDB" id="A0A1M6RE06"/>
<evidence type="ECO:0000259" key="1">
    <source>
        <dbReference type="PROSITE" id="PS51737"/>
    </source>
</evidence>
<dbReference type="STRING" id="1121266.SAMN02745883_01759"/>
<dbReference type="PROSITE" id="PS51737">
    <property type="entry name" value="RECOMBINASE_DNA_BIND"/>
    <property type="match status" value="1"/>
</dbReference>
<proteinExistence type="predicted"/>
<sequence length="69" mass="7970">MIKTTRFLGYDKDEYGKLIINEDEAKIVRRIFKEYLSGKGSFTIAKEFNVEDIPTTTGAKWHDTTILVI</sequence>
<protein>
    <submittedName>
        <fullName evidence="2">Recombinase</fullName>
    </submittedName>
</protein>